<evidence type="ECO:0000313" key="1">
    <source>
        <dbReference type="EMBL" id="AMF96284.1"/>
    </source>
</evidence>
<organism evidence="1 2">
    <name type="scientific">Vibrio harveyi</name>
    <name type="common">Beneckea harveyi</name>
    <dbReference type="NCBI Taxonomy" id="669"/>
    <lineage>
        <taxon>Bacteria</taxon>
        <taxon>Pseudomonadati</taxon>
        <taxon>Pseudomonadota</taxon>
        <taxon>Gammaproteobacteria</taxon>
        <taxon>Vibrionales</taxon>
        <taxon>Vibrionaceae</taxon>
        <taxon>Vibrio</taxon>
    </lineage>
</organism>
<reference evidence="1" key="1">
    <citation type="submission" date="2018-01" db="EMBL/GenBank/DDBJ databases">
        <title>FDA dAtabase for Regulatory Grade micrObial Sequences (FDA-ARGOS): Supporting development and validation of Infectious Disease Dx tests.</title>
        <authorList>
            <person name="Hoffmann M."/>
            <person name="Allard M."/>
            <person name="Evans P."/>
            <person name="Brown E."/>
            <person name="Tallon L."/>
            <person name="Sadzewicz L."/>
            <person name="Sengamalay N."/>
            <person name="Ott S."/>
            <person name="Godinez A."/>
            <person name="Nagaraj S."/>
            <person name="Vyas G."/>
            <person name="Aluvathingal J."/>
            <person name="Nadendla S."/>
            <person name="Geyer C."/>
            <person name="Sichtig H."/>
        </authorList>
    </citation>
    <scope>NUCLEOTIDE SEQUENCE</scope>
    <source>
        <strain evidence="1">FDAARGOS_107</strain>
    </source>
</reference>
<keyword evidence="2" id="KW-1185">Reference proteome</keyword>
<accession>A0ABM5XT15</accession>
<sequence length="394" mass="43933">MAFNVLEVIKMININFLNSNGCDQSYKPRCKKIILTKGHIERLVTECESMANTLELKVEFAKTKGTTDVLMTALLHQKNIVVQMLSSNPEDAIALSLSASIEAYGTRLEIIEGWTNGGVEMFESTLWFMLKDIEADGVISPGEMEDLFQLALLEVMAHPEKYDLEGWYKKNKEDISHILESTGSGSHGLHESNYDSPKKLAHISESLYEGILKNAVIPQGSLLDCVIQDLASGGGIGMLSDQIEYNYYSDYGWWANGTAGTLSPTLRLFLLSTLLAHNPQMSQQDVELVLTENIGGINTYVASIFGKDSSGQPYTALSFLCENTQWQIQVNDPMDGCNQIDWRGDGIEDDDLIDLYSNFPPRELTEEEIEEVNRIGDQVKMLQQTLLSAKHLKS</sequence>
<dbReference type="EMBL" id="CP014038">
    <property type="protein sequence ID" value="AMF96284.1"/>
    <property type="molecule type" value="Genomic_DNA"/>
</dbReference>
<dbReference type="Proteomes" id="UP000067422">
    <property type="component" value="Chromosome 1"/>
</dbReference>
<gene>
    <name evidence="1" type="ORF">AL538_00375</name>
</gene>
<name>A0ABM5XT15_VIBHA</name>
<evidence type="ECO:0000313" key="2">
    <source>
        <dbReference type="Proteomes" id="UP000067422"/>
    </source>
</evidence>
<evidence type="ECO:0008006" key="3">
    <source>
        <dbReference type="Google" id="ProtNLM"/>
    </source>
</evidence>
<proteinExistence type="predicted"/>
<protein>
    <recommendedName>
        <fullName evidence="3">EF-hand domain-containing protein</fullName>
    </recommendedName>
</protein>